<dbReference type="InterPro" id="IPR053725">
    <property type="entry name" value="CRISPR_Cas5_sf"/>
</dbReference>
<dbReference type="OrthoDB" id="18727at2157"/>
<dbReference type="STRING" id="1184251.TCELL_1017"/>
<dbReference type="Gene3D" id="3.30.70.3120">
    <property type="match status" value="1"/>
</dbReference>
<dbReference type="Proteomes" id="UP000005270">
    <property type="component" value="Chromosome"/>
</dbReference>
<dbReference type="KEGG" id="thg:TCELL_1017"/>
<evidence type="ECO:0008006" key="3">
    <source>
        <dbReference type="Google" id="ProtNLM"/>
    </source>
</evidence>
<evidence type="ECO:0000313" key="1">
    <source>
        <dbReference type="EMBL" id="AFK51440.1"/>
    </source>
</evidence>
<keyword evidence="2" id="KW-1185">Reference proteome</keyword>
<accession>I3TFA2</accession>
<organism evidence="1 2">
    <name type="scientific">Thermogladius calderae (strain DSM 22663 / VKM B-2946 / 1633)</name>
    <dbReference type="NCBI Taxonomy" id="1184251"/>
    <lineage>
        <taxon>Archaea</taxon>
        <taxon>Thermoproteota</taxon>
        <taxon>Thermoprotei</taxon>
        <taxon>Desulfurococcales</taxon>
        <taxon>Desulfurococcaceae</taxon>
        <taxon>Thermogladius</taxon>
    </lineage>
</organism>
<sequence length="309" mass="33299">MVSLSAIRVFYTEALLSWGFVVRHRGASAAQPAYVLPPPTTVVGAFAYPLARVLGLNPNAESEVKWGDGRLISSTMKVFLEATIAAAAGVRAHPHSTGLATAQEPGRIIASPYKGDTERGRIKTEPFESAIPRAMPVQGVGATYAPGVTVGLAWVVDGDKLARELGIQLEKLDAVAEKAPFGVVRLGSKEGFLAVDYSRSMYVKNVKLLGPGDKFRTWLYVDSTCVESLDPVATQVLPMPDLNYRSKRYYVPSQLASHNVVVPLPEHVLPLFKLVEPCRAVQAPEVEGLVVVMSYDSSSHSQKGISAEL</sequence>
<evidence type="ECO:0000313" key="2">
    <source>
        <dbReference type="Proteomes" id="UP000005270"/>
    </source>
</evidence>
<dbReference type="eggNOG" id="arCOG02670">
    <property type="taxonomic scope" value="Archaea"/>
</dbReference>
<name>I3TFA2_THEC1</name>
<dbReference type="EMBL" id="CP003531">
    <property type="protein sequence ID" value="AFK51440.1"/>
    <property type="molecule type" value="Genomic_DNA"/>
</dbReference>
<dbReference type="InParanoid" id="I3TFA2"/>
<dbReference type="RefSeq" id="WP_014737690.1">
    <property type="nucleotide sequence ID" value="NC_017954.1"/>
</dbReference>
<gene>
    <name evidence="1" type="ordered locus">TCELL_1017</name>
</gene>
<protein>
    <recommendedName>
        <fullName evidence="3">Type I-A CRISPR-associated protein Cas5</fullName>
    </recommendedName>
</protein>
<dbReference type="GeneID" id="13013336"/>
<dbReference type="HOGENOM" id="CLU_932630_0_0_2"/>
<proteinExistence type="predicted"/>
<dbReference type="AlphaFoldDB" id="I3TFA2"/>
<reference evidence="1 2" key="1">
    <citation type="journal article" date="2012" name="J. Bacteriol.">
        <title>Complete genome sequence of the hyperthermophilic cellulolytic Crenarchaeon 'Thermogladius cellulolyticus' 1633.</title>
        <authorList>
            <person name="Mardanov A.V."/>
            <person name="Kochetkova T.V."/>
            <person name="Beletsky A.V."/>
            <person name="Bonch-Osmolovskaya E.A."/>
            <person name="Ravin N.V."/>
            <person name="Skryabin K.G."/>
        </authorList>
    </citation>
    <scope>NUCLEOTIDE SEQUENCE [LARGE SCALE GENOMIC DNA]</scope>
    <source>
        <strain evidence="2">DSM 22663 / VKM B-2946 / 1633</strain>
    </source>
</reference>